<feature type="compositionally biased region" description="Polar residues" evidence="1">
    <location>
        <begin position="151"/>
        <end position="171"/>
    </location>
</feature>
<proteinExistence type="predicted"/>
<keyword evidence="3" id="KW-1185">Reference proteome</keyword>
<sequence>MSARGSRWSAAAAYGALPGAPIAEIHTRKWTKQPKTVGHLNIPKWIPGRMSAMGRVGDNPTEALQKGAFKKSKGRKRGAGEVGRMTRSVRQHMAAPLELLSEYPVRVHSSRQTSPARTATALSTSARTPVPMPSPDAAPVDATAFLGEDPTASSAPTTAPGQTQQEYAATEPTMQPATLSLQNAMKAEVAAVTTEAASSSTSTLQMMPIMPPVSSQMMADVPSDEQLEMVLDDLPMLDADDSFNLDALDPAFLPTPAPTGAPPTSGQYSSGTYSEQQSVENSSASVSEDDASANSGSSMPSASPQSSPGMMSQSPSP</sequence>
<dbReference type="EMBL" id="DS028121">
    <property type="protein sequence ID" value="EEY66366.1"/>
    <property type="molecule type" value="Genomic_DNA"/>
</dbReference>
<name>D0MYW8_PHYIT</name>
<organism evidence="2 3">
    <name type="scientific">Phytophthora infestans (strain T30-4)</name>
    <name type="common">Potato late blight agent</name>
    <dbReference type="NCBI Taxonomy" id="403677"/>
    <lineage>
        <taxon>Eukaryota</taxon>
        <taxon>Sar</taxon>
        <taxon>Stramenopiles</taxon>
        <taxon>Oomycota</taxon>
        <taxon>Peronosporomycetes</taxon>
        <taxon>Peronosporales</taxon>
        <taxon>Peronosporaceae</taxon>
        <taxon>Phytophthora</taxon>
    </lineage>
</organism>
<feature type="compositionally biased region" description="Low complexity" evidence="1">
    <location>
        <begin position="113"/>
        <end position="129"/>
    </location>
</feature>
<dbReference type="OMA" id="EIRTRKW"/>
<dbReference type="OrthoDB" id="157069at2759"/>
<accession>D0MYW8</accession>
<dbReference type="KEGG" id="pif:PITG_03932"/>
<dbReference type="Proteomes" id="UP000006643">
    <property type="component" value="Unassembled WGS sequence"/>
</dbReference>
<dbReference type="GeneID" id="9467870"/>
<dbReference type="AlphaFoldDB" id="D0MYW8"/>
<evidence type="ECO:0000313" key="2">
    <source>
        <dbReference type="EMBL" id="EEY66366.1"/>
    </source>
</evidence>
<dbReference type="InParanoid" id="D0MYW8"/>
<feature type="region of interest" description="Disordered" evidence="1">
    <location>
        <begin position="248"/>
        <end position="317"/>
    </location>
</feature>
<evidence type="ECO:0000256" key="1">
    <source>
        <dbReference type="SAM" id="MobiDB-lite"/>
    </source>
</evidence>
<dbReference type="RefSeq" id="XP_002906965.1">
    <property type="nucleotide sequence ID" value="XM_002906919.1"/>
</dbReference>
<feature type="region of interest" description="Disordered" evidence="1">
    <location>
        <begin position="66"/>
        <end position="85"/>
    </location>
</feature>
<gene>
    <name evidence="2" type="ORF">PITG_03932</name>
</gene>
<feature type="compositionally biased region" description="Basic residues" evidence="1">
    <location>
        <begin position="68"/>
        <end position="77"/>
    </location>
</feature>
<dbReference type="VEuPathDB" id="FungiDB:PITG_03932"/>
<reference evidence="3" key="1">
    <citation type="journal article" date="2009" name="Nature">
        <title>Genome sequence and analysis of the Irish potato famine pathogen Phytophthora infestans.</title>
        <authorList>
            <consortium name="The Broad Institute Genome Sequencing Platform"/>
            <person name="Haas B.J."/>
            <person name="Kamoun S."/>
            <person name="Zody M.C."/>
            <person name="Jiang R.H."/>
            <person name="Handsaker R.E."/>
            <person name="Cano L.M."/>
            <person name="Grabherr M."/>
            <person name="Kodira C.D."/>
            <person name="Raffaele S."/>
            <person name="Torto-Alalibo T."/>
            <person name="Bozkurt T.O."/>
            <person name="Ah-Fong A.M."/>
            <person name="Alvarado L."/>
            <person name="Anderson V.L."/>
            <person name="Armstrong M.R."/>
            <person name="Avrova A."/>
            <person name="Baxter L."/>
            <person name="Beynon J."/>
            <person name="Boevink P.C."/>
            <person name="Bollmann S.R."/>
            <person name="Bos J.I."/>
            <person name="Bulone V."/>
            <person name="Cai G."/>
            <person name="Cakir C."/>
            <person name="Carrington J.C."/>
            <person name="Chawner M."/>
            <person name="Conti L."/>
            <person name="Costanzo S."/>
            <person name="Ewan R."/>
            <person name="Fahlgren N."/>
            <person name="Fischbach M.A."/>
            <person name="Fugelstad J."/>
            <person name="Gilroy E.M."/>
            <person name="Gnerre S."/>
            <person name="Green P.J."/>
            <person name="Grenville-Briggs L.J."/>
            <person name="Griffith J."/>
            <person name="Grunwald N.J."/>
            <person name="Horn K."/>
            <person name="Horner N.R."/>
            <person name="Hu C.H."/>
            <person name="Huitema E."/>
            <person name="Jeong D.H."/>
            <person name="Jones A.M."/>
            <person name="Jones J.D."/>
            <person name="Jones R.W."/>
            <person name="Karlsson E.K."/>
            <person name="Kunjeti S.G."/>
            <person name="Lamour K."/>
            <person name="Liu Z."/>
            <person name="Ma L."/>
            <person name="Maclean D."/>
            <person name="Chibucos M.C."/>
            <person name="McDonald H."/>
            <person name="McWalters J."/>
            <person name="Meijer H.J."/>
            <person name="Morgan W."/>
            <person name="Morris P.F."/>
            <person name="Munro C.A."/>
            <person name="O'Neill K."/>
            <person name="Ospina-Giraldo M."/>
            <person name="Pinzon A."/>
            <person name="Pritchard L."/>
            <person name="Ramsahoye B."/>
            <person name="Ren Q."/>
            <person name="Restrepo S."/>
            <person name="Roy S."/>
            <person name="Sadanandom A."/>
            <person name="Savidor A."/>
            <person name="Schornack S."/>
            <person name="Schwartz D.C."/>
            <person name="Schumann U.D."/>
            <person name="Schwessinger B."/>
            <person name="Seyer L."/>
            <person name="Sharpe T."/>
            <person name="Silvar C."/>
            <person name="Song J."/>
            <person name="Studholme D.J."/>
            <person name="Sykes S."/>
            <person name="Thines M."/>
            <person name="van de Vondervoort P.J."/>
            <person name="Phuntumart V."/>
            <person name="Wawra S."/>
            <person name="Weide R."/>
            <person name="Win J."/>
            <person name="Young C."/>
            <person name="Zhou S."/>
            <person name="Fry W."/>
            <person name="Meyers B.C."/>
            <person name="van West P."/>
            <person name="Ristaino J."/>
            <person name="Govers F."/>
            <person name="Birch P.R."/>
            <person name="Whisson S.C."/>
            <person name="Judelson H.S."/>
            <person name="Nusbaum C."/>
        </authorList>
    </citation>
    <scope>NUCLEOTIDE SEQUENCE [LARGE SCALE GENOMIC DNA]</scope>
    <source>
        <strain evidence="3">T30-4</strain>
    </source>
</reference>
<feature type="compositionally biased region" description="Low complexity" evidence="1">
    <location>
        <begin position="274"/>
        <end position="317"/>
    </location>
</feature>
<protein>
    <submittedName>
        <fullName evidence="2">Uncharacterized protein</fullName>
    </submittedName>
</protein>
<dbReference type="HOGENOM" id="CLU_080594_0_0_1"/>
<dbReference type="eggNOG" id="ENOG502S2YJ">
    <property type="taxonomic scope" value="Eukaryota"/>
</dbReference>
<evidence type="ECO:0000313" key="3">
    <source>
        <dbReference type="Proteomes" id="UP000006643"/>
    </source>
</evidence>
<feature type="region of interest" description="Disordered" evidence="1">
    <location>
        <begin position="108"/>
        <end position="171"/>
    </location>
</feature>